<evidence type="ECO:0000313" key="2">
    <source>
        <dbReference type="Proteomes" id="UP000070700"/>
    </source>
</evidence>
<dbReference type="InParanoid" id="A0A194XMH5"/>
<reference evidence="1 2" key="1">
    <citation type="submission" date="2015-10" db="EMBL/GenBank/DDBJ databases">
        <title>Full genome of DAOMC 229536 Phialocephala scopiformis, a fungal endophyte of spruce producing the potent anti-insectan compound rugulosin.</title>
        <authorList>
            <consortium name="DOE Joint Genome Institute"/>
            <person name="Walker A.K."/>
            <person name="Frasz S.L."/>
            <person name="Seifert K.A."/>
            <person name="Miller J.D."/>
            <person name="Mondo S.J."/>
            <person name="Labutti K."/>
            <person name="Lipzen A."/>
            <person name="Dockter R."/>
            <person name="Kennedy M."/>
            <person name="Grigoriev I.V."/>
            <person name="Spatafora J.W."/>
        </authorList>
    </citation>
    <scope>NUCLEOTIDE SEQUENCE [LARGE SCALE GENOMIC DNA]</scope>
    <source>
        <strain evidence="1 2">CBS 120377</strain>
    </source>
</reference>
<keyword evidence="2" id="KW-1185">Reference proteome</keyword>
<proteinExistence type="predicted"/>
<organism evidence="1 2">
    <name type="scientific">Mollisia scopiformis</name>
    <name type="common">Conifer needle endophyte fungus</name>
    <name type="synonym">Phialocephala scopiformis</name>
    <dbReference type="NCBI Taxonomy" id="149040"/>
    <lineage>
        <taxon>Eukaryota</taxon>
        <taxon>Fungi</taxon>
        <taxon>Dikarya</taxon>
        <taxon>Ascomycota</taxon>
        <taxon>Pezizomycotina</taxon>
        <taxon>Leotiomycetes</taxon>
        <taxon>Helotiales</taxon>
        <taxon>Mollisiaceae</taxon>
        <taxon>Mollisia</taxon>
    </lineage>
</organism>
<dbReference type="KEGG" id="psco:LY89DRAFT_435005"/>
<sequence>MAFSTPLYTDINRLPAPVQDWIVTPSVSSKKAMFRYWYLNVANFYVGSKLTYPTDKFRALDGTLNVIQQYMPGLENKAGLWVEDLHSGLAWATQYIRATKYNEHVAPSWSWGNLDLSGSGITRKVSNGTPNHGMQQYLYDARLVDFCTPLAGIKSPSLNDPTTSVEDFALEISNECCSVCSCNIPEPFLDIRSDPDEGIQLFTREGC</sequence>
<dbReference type="GeneID" id="28817228"/>
<dbReference type="EMBL" id="KQ947408">
    <property type="protein sequence ID" value="KUJ21455.1"/>
    <property type="molecule type" value="Genomic_DNA"/>
</dbReference>
<dbReference type="PANTHER" id="PTHR33112:SF9">
    <property type="entry name" value="HETEROKARYON INCOMPATIBILITY DOMAIN-CONTAINING PROTEIN"/>
    <property type="match status" value="1"/>
</dbReference>
<protein>
    <submittedName>
        <fullName evidence="1">Uncharacterized protein</fullName>
    </submittedName>
</protein>
<evidence type="ECO:0000313" key="1">
    <source>
        <dbReference type="EMBL" id="KUJ21455.1"/>
    </source>
</evidence>
<accession>A0A194XMH5</accession>
<gene>
    <name evidence="1" type="ORF">LY89DRAFT_435005</name>
</gene>
<dbReference type="OrthoDB" id="3486565at2759"/>
<name>A0A194XMH5_MOLSC</name>
<dbReference type="AlphaFoldDB" id="A0A194XMH5"/>
<dbReference type="RefSeq" id="XP_018075810.1">
    <property type="nucleotide sequence ID" value="XM_018207502.1"/>
</dbReference>
<dbReference type="PANTHER" id="PTHR33112">
    <property type="entry name" value="DOMAIN PROTEIN, PUTATIVE-RELATED"/>
    <property type="match status" value="1"/>
</dbReference>
<dbReference type="Proteomes" id="UP000070700">
    <property type="component" value="Unassembled WGS sequence"/>
</dbReference>